<keyword evidence="1" id="KW-0677">Repeat</keyword>
<evidence type="ECO:0000256" key="5">
    <source>
        <dbReference type="SAM" id="MobiDB-lite"/>
    </source>
</evidence>
<dbReference type="PROSITE" id="PS50088">
    <property type="entry name" value="ANK_REPEAT"/>
    <property type="match status" value="2"/>
</dbReference>
<protein>
    <submittedName>
        <fullName evidence="6">Uncharacterized protein</fullName>
    </submittedName>
</protein>
<dbReference type="SUPFAM" id="SSF48403">
    <property type="entry name" value="Ankyrin repeat"/>
    <property type="match status" value="1"/>
</dbReference>
<proteinExistence type="predicted"/>
<name>F4R5J2_MELLP</name>
<evidence type="ECO:0000313" key="7">
    <source>
        <dbReference type="Proteomes" id="UP000001072"/>
    </source>
</evidence>
<dbReference type="InterPro" id="IPR036770">
    <property type="entry name" value="Ankyrin_rpt-contain_sf"/>
</dbReference>
<evidence type="ECO:0000256" key="1">
    <source>
        <dbReference type="ARBA" id="ARBA00022737"/>
    </source>
</evidence>
<feature type="non-terminal residue" evidence="6">
    <location>
        <position position="267"/>
    </location>
</feature>
<dbReference type="GO" id="GO:0045944">
    <property type="term" value="P:positive regulation of transcription by RNA polymerase II"/>
    <property type="evidence" value="ECO:0007669"/>
    <property type="project" value="UniProtKB-ARBA"/>
</dbReference>
<dbReference type="PROSITE" id="PS50297">
    <property type="entry name" value="ANK_REP_REGION"/>
    <property type="match status" value="1"/>
</dbReference>
<dbReference type="GO" id="GO:0030907">
    <property type="term" value="C:MBF transcription complex"/>
    <property type="evidence" value="ECO:0007669"/>
    <property type="project" value="TreeGrafter"/>
</dbReference>
<keyword evidence="4" id="KW-0175">Coiled coil</keyword>
<dbReference type="PANTHER" id="PTHR43828:SF3">
    <property type="entry name" value="CHROMO DOMAIN-CONTAINING PROTEIN"/>
    <property type="match status" value="1"/>
</dbReference>
<dbReference type="InParanoid" id="F4R5J2"/>
<dbReference type="SMART" id="SM00248">
    <property type="entry name" value="ANK"/>
    <property type="match status" value="2"/>
</dbReference>
<dbReference type="STRING" id="747676.F4R5J2"/>
<dbReference type="EMBL" id="GL883091">
    <property type="protein sequence ID" value="EGG12254.1"/>
    <property type="molecule type" value="Genomic_DNA"/>
</dbReference>
<sequence length="267" mass="29836">MPLDECAHTALHWASALARISLVREFIKSGADVFRGNNVGETPLIRATLVTTNFDHSCFDQLLQILYPSLCTTDHQKRTVLHHICLTAGIKDRVESARYYMECICEWIVKRHEGRFEKEFIDAIDYNGDTALNIAARVGNKHLVQMLLDVGASKTISNKLGLGPADFGVCIGDSSSQPVLENNQPSAMPEHDSRPERPRTTNEIIESMTTLINTLTSGFDDEIQLHSTALDRVLGKLKTSSHELTEQRRLLEAAKQELDGLNLVELR</sequence>
<dbReference type="eggNOG" id="ENOG502QPWC">
    <property type="taxonomic scope" value="Eukaryota"/>
</dbReference>
<accession>F4R5J2</accession>
<keyword evidence="7" id="KW-1185">Reference proteome</keyword>
<feature type="repeat" description="ANK" evidence="3">
    <location>
        <begin position="6"/>
        <end position="38"/>
    </location>
</feature>
<dbReference type="Pfam" id="PF00023">
    <property type="entry name" value="Ank"/>
    <property type="match status" value="2"/>
</dbReference>
<dbReference type="HOGENOM" id="CLU_900423_0_0_1"/>
<evidence type="ECO:0000313" key="6">
    <source>
        <dbReference type="EMBL" id="EGG12254.1"/>
    </source>
</evidence>
<keyword evidence="2 3" id="KW-0040">ANK repeat</keyword>
<dbReference type="OrthoDB" id="6718656at2759"/>
<gene>
    <name evidence="6" type="ORF">MELLADRAFT_41763</name>
</gene>
<dbReference type="InterPro" id="IPR051642">
    <property type="entry name" value="SWI6-like"/>
</dbReference>
<dbReference type="AlphaFoldDB" id="F4R5J2"/>
<dbReference type="VEuPathDB" id="FungiDB:MELLADRAFT_41763"/>
<dbReference type="InterPro" id="IPR002110">
    <property type="entry name" value="Ankyrin_rpt"/>
</dbReference>
<dbReference type="RefSeq" id="XP_007404629.1">
    <property type="nucleotide sequence ID" value="XM_007404567.1"/>
</dbReference>
<dbReference type="PANTHER" id="PTHR43828">
    <property type="entry name" value="ASPARAGINASE"/>
    <property type="match status" value="1"/>
</dbReference>
<feature type="compositionally biased region" description="Basic and acidic residues" evidence="5">
    <location>
        <begin position="189"/>
        <end position="198"/>
    </location>
</feature>
<evidence type="ECO:0000256" key="4">
    <source>
        <dbReference type="SAM" id="Coils"/>
    </source>
</evidence>
<feature type="repeat" description="ANK" evidence="3">
    <location>
        <begin position="127"/>
        <end position="159"/>
    </location>
</feature>
<dbReference type="Proteomes" id="UP000001072">
    <property type="component" value="Unassembled WGS sequence"/>
</dbReference>
<dbReference type="GeneID" id="18928006"/>
<feature type="coiled-coil region" evidence="4">
    <location>
        <begin position="237"/>
        <end position="264"/>
    </location>
</feature>
<evidence type="ECO:0000256" key="3">
    <source>
        <dbReference type="PROSITE-ProRule" id="PRU00023"/>
    </source>
</evidence>
<feature type="region of interest" description="Disordered" evidence="5">
    <location>
        <begin position="178"/>
        <end position="198"/>
    </location>
</feature>
<dbReference type="Gene3D" id="1.25.40.20">
    <property type="entry name" value="Ankyrin repeat-containing domain"/>
    <property type="match status" value="1"/>
</dbReference>
<reference evidence="7" key="1">
    <citation type="journal article" date="2011" name="Proc. Natl. Acad. Sci. U.S.A.">
        <title>Obligate biotrophy features unraveled by the genomic analysis of rust fungi.</title>
        <authorList>
            <person name="Duplessis S."/>
            <person name="Cuomo C.A."/>
            <person name="Lin Y.-C."/>
            <person name="Aerts A."/>
            <person name="Tisserant E."/>
            <person name="Veneault-Fourrey C."/>
            <person name="Joly D.L."/>
            <person name="Hacquard S."/>
            <person name="Amselem J."/>
            <person name="Cantarel B.L."/>
            <person name="Chiu R."/>
            <person name="Coutinho P.M."/>
            <person name="Feau N."/>
            <person name="Field M."/>
            <person name="Frey P."/>
            <person name="Gelhaye E."/>
            <person name="Goldberg J."/>
            <person name="Grabherr M.G."/>
            <person name="Kodira C.D."/>
            <person name="Kohler A."/>
            <person name="Kuees U."/>
            <person name="Lindquist E.A."/>
            <person name="Lucas S.M."/>
            <person name="Mago R."/>
            <person name="Mauceli E."/>
            <person name="Morin E."/>
            <person name="Murat C."/>
            <person name="Pangilinan J.L."/>
            <person name="Park R."/>
            <person name="Pearson M."/>
            <person name="Quesneville H."/>
            <person name="Rouhier N."/>
            <person name="Sakthikumar S."/>
            <person name="Salamov A.A."/>
            <person name="Schmutz J."/>
            <person name="Selles B."/>
            <person name="Shapiro H."/>
            <person name="Tanguay P."/>
            <person name="Tuskan G.A."/>
            <person name="Henrissat B."/>
            <person name="Van de Peer Y."/>
            <person name="Rouze P."/>
            <person name="Ellis J.G."/>
            <person name="Dodds P.N."/>
            <person name="Schein J.E."/>
            <person name="Zhong S."/>
            <person name="Hamelin R.C."/>
            <person name="Grigoriev I.V."/>
            <person name="Szabo L.J."/>
            <person name="Martin F."/>
        </authorList>
    </citation>
    <scope>NUCLEOTIDE SEQUENCE [LARGE SCALE GENOMIC DNA]</scope>
    <source>
        <strain evidence="7">98AG31 / pathotype 3-4-7</strain>
    </source>
</reference>
<organism evidence="7">
    <name type="scientific">Melampsora larici-populina (strain 98AG31 / pathotype 3-4-7)</name>
    <name type="common">Poplar leaf rust fungus</name>
    <dbReference type="NCBI Taxonomy" id="747676"/>
    <lineage>
        <taxon>Eukaryota</taxon>
        <taxon>Fungi</taxon>
        <taxon>Dikarya</taxon>
        <taxon>Basidiomycota</taxon>
        <taxon>Pucciniomycotina</taxon>
        <taxon>Pucciniomycetes</taxon>
        <taxon>Pucciniales</taxon>
        <taxon>Melampsoraceae</taxon>
        <taxon>Melampsora</taxon>
    </lineage>
</organism>
<evidence type="ECO:0000256" key="2">
    <source>
        <dbReference type="ARBA" id="ARBA00023043"/>
    </source>
</evidence>
<dbReference type="KEGG" id="mlr:MELLADRAFT_41763"/>
<dbReference type="GO" id="GO:0033309">
    <property type="term" value="C:SBF transcription complex"/>
    <property type="evidence" value="ECO:0007669"/>
    <property type="project" value="TreeGrafter"/>
</dbReference>